<dbReference type="PANTHER" id="PTHR12506:SF82">
    <property type="entry name" value="ZINC FINGER CCCH DOMAIN-CONTAINING PROTEIN 64-RELATED"/>
    <property type="match status" value="1"/>
</dbReference>
<accession>A0ABS8ULJ9</accession>
<feature type="region of interest" description="Disordered" evidence="6">
    <location>
        <begin position="89"/>
        <end position="110"/>
    </location>
</feature>
<keyword evidence="9" id="KW-1185">Reference proteome</keyword>
<dbReference type="EMBL" id="JACEIK010002159">
    <property type="protein sequence ID" value="MCD9559510.1"/>
    <property type="molecule type" value="Genomic_DNA"/>
</dbReference>
<evidence type="ECO:0000259" key="7">
    <source>
        <dbReference type="PROSITE" id="PS50103"/>
    </source>
</evidence>
<dbReference type="Pfam" id="PF00642">
    <property type="entry name" value="zf-CCCH"/>
    <property type="match status" value="5"/>
</dbReference>
<feature type="zinc finger region" description="C3H1-type" evidence="5">
    <location>
        <begin position="269"/>
        <end position="297"/>
    </location>
</feature>
<keyword evidence="4" id="KW-0238">DNA-binding</keyword>
<protein>
    <submittedName>
        <fullName evidence="8">Zinc finger CCCH domain-containing protein 37</fullName>
    </submittedName>
</protein>
<dbReference type="InterPro" id="IPR000571">
    <property type="entry name" value="Znf_CCCH"/>
</dbReference>
<feature type="domain" description="C3H1-type" evidence="7">
    <location>
        <begin position="215"/>
        <end position="243"/>
    </location>
</feature>
<dbReference type="InterPro" id="IPR050974">
    <property type="entry name" value="Plant_ZF_CCCH"/>
</dbReference>
<evidence type="ECO:0000313" key="9">
    <source>
        <dbReference type="Proteomes" id="UP000823775"/>
    </source>
</evidence>
<feature type="domain" description="C3H1-type" evidence="7">
    <location>
        <begin position="136"/>
        <end position="164"/>
    </location>
</feature>
<evidence type="ECO:0000256" key="2">
    <source>
        <dbReference type="ARBA" id="ARBA00022771"/>
    </source>
</evidence>
<dbReference type="Gene3D" id="4.10.1000.10">
    <property type="entry name" value="Zinc finger, CCCH-type"/>
    <property type="match status" value="1"/>
</dbReference>
<sequence length="324" mass="35481">MQVPVTTESLPERPGEPDCPYFMKTQKCKFGNRCKFNHPKDNITHLGSVQNSGVSGLPERPSEPSCMFYMKTGTCKFGATCKFHHPREIQFPSPKQENGSAGKPGSANNEISEDVNLVKPLSVPALLHNSKGLPIRLGEVDCPFYLKTGSCKYGGTCRYNHPERNAAGIVPALVASPAPHWNIGMVNPAASLLQNLDPRLTQTMLGLLPPVYPQRPGQIECDFYMKTGECKYGERCKFHHPHDRSAPVVSAKDAQQPNVKLTLAGLPRREGAVHCPYYMKTGMCKYGATCKFDHPPPGEVLSMATSQGASLSVEGEDDVNEQQP</sequence>
<gene>
    <name evidence="8" type="primary">HUA1_2</name>
    <name evidence="8" type="ORF">HAX54_017475</name>
</gene>
<comment type="caution">
    <text evidence="8">The sequence shown here is derived from an EMBL/GenBank/DDBJ whole genome shotgun (WGS) entry which is preliminary data.</text>
</comment>
<feature type="domain" description="C3H1-type" evidence="7">
    <location>
        <begin position="60"/>
        <end position="88"/>
    </location>
</feature>
<dbReference type="SUPFAM" id="SSF90229">
    <property type="entry name" value="CCCH zinc finger"/>
    <property type="match status" value="5"/>
</dbReference>
<feature type="zinc finger region" description="C3H1-type" evidence="5">
    <location>
        <begin position="60"/>
        <end position="88"/>
    </location>
</feature>
<evidence type="ECO:0000256" key="6">
    <source>
        <dbReference type="SAM" id="MobiDB-lite"/>
    </source>
</evidence>
<feature type="zinc finger region" description="C3H1-type" evidence="5">
    <location>
        <begin position="136"/>
        <end position="164"/>
    </location>
</feature>
<evidence type="ECO:0000256" key="3">
    <source>
        <dbReference type="ARBA" id="ARBA00022833"/>
    </source>
</evidence>
<reference evidence="8 9" key="1">
    <citation type="journal article" date="2021" name="BMC Genomics">
        <title>Datura genome reveals duplications of psychoactive alkaloid biosynthetic genes and high mutation rate following tissue culture.</title>
        <authorList>
            <person name="Rajewski A."/>
            <person name="Carter-House D."/>
            <person name="Stajich J."/>
            <person name="Litt A."/>
        </authorList>
    </citation>
    <scope>NUCLEOTIDE SEQUENCE [LARGE SCALE GENOMIC DNA]</scope>
    <source>
        <strain evidence="8">AR-01</strain>
    </source>
</reference>
<dbReference type="PROSITE" id="PS50103">
    <property type="entry name" value="ZF_C3H1"/>
    <property type="match status" value="5"/>
</dbReference>
<evidence type="ECO:0000256" key="4">
    <source>
        <dbReference type="ARBA" id="ARBA00023125"/>
    </source>
</evidence>
<organism evidence="8 9">
    <name type="scientific">Datura stramonium</name>
    <name type="common">Jimsonweed</name>
    <name type="synonym">Common thornapple</name>
    <dbReference type="NCBI Taxonomy" id="4076"/>
    <lineage>
        <taxon>Eukaryota</taxon>
        <taxon>Viridiplantae</taxon>
        <taxon>Streptophyta</taxon>
        <taxon>Embryophyta</taxon>
        <taxon>Tracheophyta</taxon>
        <taxon>Spermatophyta</taxon>
        <taxon>Magnoliopsida</taxon>
        <taxon>eudicotyledons</taxon>
        <taxon>Gunneridae</taxon>
        <taxon>Pentapetalae</taxon>
        <taxon>asterids</taxon>
        <taxon>lamiids</taxon>
        <taxon>Solanales</taxon>
        <taxon>Solanaceae</taxon>
        <taxon>Solanoideae</taxon>
        <taxon>Datureae</taxon>
        <taxon>Datura</taxon>
    </lineage>
</organism>
<proteinExistence type="predicted"/>
<evidence type="ECO:0000313" key="8">
    <source>
        <dbReference type="EMBL" id="MCD9559510.1"/>
    </source>
</evidence>
<feature type="domain" description="C3H1-type" evidence="7">
    <location>
        <begin position="13"/>
        <end position="41"/>
    </location>
</feature>
<name>A0ABS8ULJ9_DATST</name>
<dbReference type="PANTHER" id="PTHR12506">
    <property type="entry name" value="PROTEIN PHOSPHATASE RELATED"/>
    <property type="match status" value="1"/>
</dbReference>
<feature type="zinc finger region" description="C3H1-type" evidence="5">
    <location>
        <begin position="13"/>
        <end position="41"/>
    </location>
</feature>
<dbReference type="InterPro" id="IPR036855">
    <property type="entry name" value="Znf_CCCH_sf"/>
</dbReference>
<keyword evidence="2 5" id="KW-0863">Zinc-finger</keyword>
<feature type="region of interest" description="Disordered" evidence="6">
    <location>
        <begin position="301"/>
        <end position="324"/>
    </location>
</feature>
<keyword evidence="1 5" id="KW-0479">Metal-binding</keyword>
<evidence type="ECO:0000256" key="5">
    <source>
        <dbReference type="PROSITE-ProRule" id="PRU00723"/>
    </source>
</evidence>
<dbReference type="Proteomes" id="UP000823775">
    <property type="component" value="Unassembled WGS sequence"/>
</dbReference>
<feature type="domain" description="C3H1-type" evidence="7">
    <location>
        <begin position="269"/>
        <end position="297"/>
    </location>
</feature>
<dbReference type="SMART" id="SM00356">
    <property type="entry name" value="ZnF_C3H1"/>
    <property type="match status" value="5"/>
</dbReference>
<keyword evidence="3 5" id="KW-0862">Zinc</keyword>
<dbReference type="Gene3D" id="2.30.30.1190">
    <property type="match status" value="3"/>
</dbReference>
<feature type="zinc finger region" description="C3H1-type" evidence="5">
    <location>
        <begin position="215"/>
        <end position="243"/>
    </location>
</feature>
<evidence type="ECO:0000256" key="1">
    <source>
        <dbReference type="ARBA" id="ARBA00022723"/>
    </source>
</evidence>
<feature type="compositionally biased region" description="Acidic residues" evidence="6">
    <location>
        <begin position="314"/>
        <end position="324"/>
    </location>
</feature>